<feature type="domain" description="Endonuclease/exonuclease/phosphatase" evidence="1">
    <location>
        <begin position="104"/>
        <end position="264"/>
    </location>
</feature>
<dbReference type="InterPro" id="IPR036691">
    <property type="entry name" value="Endo/exonu/phosph_ase_sf"/>
</dbReference>
<name>A0A803PDR3_CANSA</name>
<keyword evidence="3" id="KW-1185">Reference proteome</keyword>
<dbReference type="EMBL" id="UZAU01000395">
    <property type="status" value="NOT_ANNOTATED_CDS"/>
    <property type="molecule type" value="Genomic_DNA"/>
</dbReference>
<organism evidence="2 3">
    <name type="scientific">Cannabis sativa</name>
    <name type="common">Hemp</name>
    <name type="synonym">Marijuana</name>
    <dbReference type="NCBI Taxonomy" id="3483"/>
    <lineage>
        <taxon>Eukaryota</taxon>
        <taxon>Viridiplantae</taxon>
        <taxon>Streptophyta</taxon>
        <taxon>Embryophyta</taxon>
        <taxon>Tracheophyta</taxon>
        <taxon>Spermatophyta</taxon>
        <taxon>Magnoliopsida</taxon>
        <taxon>eudicotyledons</taxon>
        <taxon>Gunneridae</taxon>
        <taxon>Pentapetalae</taxon>
        <taxon>rosids</taxon>
        <taxon>fabids</taxon>
        <taxon>Rosales</taxon>
        <taxon>Cannabaceae</taxon>
        <taxon>Cannabis</taxon>
    </lineage>
</organism>
<dbReference type="PANTHER" id="PTHR35218">
    <property type="entry name" value="RNASE H DOMAIN-CONTAINING PROTEIN"/>
    <property type="match status" value="1"/>
</dbReference>
<proteinExistence type="predicted"/>
<dbReference type="Proteomes" id="UP000596661">
    <property type="component" value="Chromosome 4"/>
</dbReference>
<reference evidence="2" key="1">
    <citation type="submission" date="2018-11" db="EMBL/GenBank/DDBJ databases">
        <authorList>
            <person name="Grassa J C."/>
        </authorList>
    </citation>
    <scope>NUCLEOTIDE SEQUENCE [LARGE SCALE GENOMIC DNA]</scope>
</reference>
<evidence type="ECO:0000313" key="2">
    <source>
        <dbReference type="EnsemblPlants" id="cds.evm.model.04.1593"/>
    </source>
</evidence>
<dbReference type="Pfam" id="PF03372">
    <property type="entry name" value="Exo_endo_phos"/>
    <property type="match status" value="1"/>
</dbReference>
<dbReference type="PANTHER" id="PTHR35218:SF7">
    <property type="entry name" value="ENDONUCLEASE_EXONUCLEASE_PHOSPHATASE"/>
    <property type="match status" value="1"/>
</dbReference>
<evidence type="ECO:0000259" key="1">
    <source>
        <dbReference type="Pfam" id="PF03372"/>
    </source>
</evidence>
<accession>A0A803PDR3</accession>
<dbReference type="Gene3D" id="3.60.10.10">
    <property type="entry name" value="Endonuclease/exonuclease/phosphatase"/>
    <property type="match status" value="1"/>
</dbReference>
<sequence length="291" mass="32636">MDPAQSDKCLAHIVVTHDNIEFSKPGPTLSRAKKIKASMTIIPVIAPWDNIINLGDKTSSTPATLLPPLEINTFTPGSSGSFEGSTSKRKNYKKKTWWGLGRLLSWNCRGVLRAPATQALHAWVRRCKSECIFLMETKTNKEGRKMIERALGYQFSCMIPAVGMEGGFVLIWNNDINLKVAEATDGIFEVVINDPLTSFKWRLFAVYGRPYDREKISFWDSLALRINKCSMPWMIVGDLNLIAHSWEKREGKRVSPCDMSTLLNFMHHTGGLIWDSTGAISLGKTILFLVA</sequence>
<dbReference type="EnsemblPlants" id="evm.model.04.1593">
    <property type="protein sequence ID" value="cds.evm.model.04.1593"/>
    <property type="gene ID" value="evm.TU.04.1593"/>
</dbReference>
<dbReference type="InterPro" id="IPR005135">
    <property type="entry name" value="Endo/exonuclease/phosphatase"/>
</dbReference>
<dbReference type="AlphaFoldDB" id="A0A803PDR3"/>
<dbReference type="Gramene" id="evm.model.04.1593">
    <property type="protein sequence ID" value="cds.evm.model.04.1593"/>
    <property type="gene ID" value="evm.TU.04.1593"/>
</dbReference>
<dbReference type="GO" id="GO:0003824">
    <property type="term" value="F:catalytic activity"/>
    <property type="evidence" value="ECO:0007669"/>
    <property type="project" value="InterPro"/>
</dbReference>
<evidence type="ECO:0000313" key="3">
    <source>
        <dbReference type="Proteomes" id="UP000596661"/>
    </source>
</evidence>
<reference evidence="2" key="2">
    <citation type="submission" date="2021-03" db="UniProtKB">
        <authorList>
            <consortium name="EnsemblPlants"/>
        </authorList>
    </citation>
    <scope>IDENTIFICATION</scope>
</reference>
<dbReference type="SUPFAM" id="SSF56219">
    <property type="entry name" value="DNase I-like"/>
    <property type="match status" value="1"/>
</dbReference>
<protein>
    <recommendedName>
        <fullName evidence="1">Endonuclease/exonuclease/phosphatase domain-containing protein</fullName>
    </recommendedName>
</protein>